<proteinExistence type="predicted"/>
<feature type="compositionally biased region" description="Acidic residues" evidence="1">
    <location>
        <begin position="214"/>
        <end position="249"/>
    </location>
</feature>
<keyword evidence="2" id="KW-0812">Transmembrane</keyword>
<dbReference type="STRING" id="48709.A0A1D2MM16"/>
<protein>
    <submittedName>
        <fullName evidence="3">Promethin</fullName>
    </submittedName>
</protein>
<dbReference type="OrthoDB" id="8019798at2759"/>
<dbReference type="EMBL" id="LJIJ01000868">
    <property type="protein sequence ID" value="ODM94043.1"/>
    <property type="molecule type" value="Genomic_DNA"/>
</dbReference>
<keyword evidence="4" id="KW-1185">Reference proteome</keyword>
<accession>A0A1D2MM16</accession>
<feature type="region of interest" description="Disordered" evidence="1">
    <location>
        <begin position="182"/>
        <end position="295"/>
    </location>
</feature>
<feature type="compositionally biased region" description="Polar residues" evidence="1">
    <location>
        <begin position="182"/>
        <end position="196"/>
    </location>
</feature>
<evidence type="ECO:0000256" key="2">
    <source>
        <dbReference type="SAM" id="Phobius"/>
    </source>
</evidence>
<evidence type="ECO:0000313" key="3">
    <source>
        <dbReference type="EMBL" id="ODM94043.1"/>
    </source>
</evidence>
<dbReference type="Proteomes" id="UP000094527">
    <property type="component" value="Unassembled WGS sequence"/>
</dbReference>
<sequence length="295" mass="32703">MCSNVHSLNELNWETAAFEKEIRDRIQWLGDKVSSIRAPRVVSQLVEFGREYARENPVTALILLALCLTSLAPVILFLVFAVATILVTFLGFLFVEGTLLTVATIIFGGVILIVGFVTLTAILIGMLGYFTTNQAYLVITGKSQVFRLIRKLPFIGRFFPEPPPNNTTDTPSASDHDNVQLQASTKNSSPSANGKISNGYGPHHGNHYEHHDNDDLEDMLDSDEEDDEDEIEVDEDLVTDSDLGEDEQDLGNQETIPEVHKAENKTVSPEIVMMNGHNDDETNESENLETLAQND</sequence>
<feature type="transmembrane region" description="Helical" evidence="2">
    <location>
        <begin position="99"/>
        <end position="124"/>
    </location>
</feature>
<organism evidence="3 4">
    <name type="scientific">Orchesella cincta</name>
    <name type="common">Springtail</name>
    <name type="synonym">Podura cincta</name>
    <dbReference type="NCBI Taxonomy" id="48709"/>
    <lineage>
        <taxon>Eukaryota</taxon>
        <taxon>Metazoa</taxon>
        <taxon>Ecdysozoa</taxon>
        <taxon>Arthropoda</taxon>
        <taxon>Hexapoda</taxon>
        <taxon>Collembola</taxon>
        <taxon>Entomobryomorpha</taxon>
        <taxon>Entomobryoidea</taxon>
        <taxon>Orchesellidae</taxon>
        <taxon>Orchesellinae</taxon>
        <taxon>Orchesella</taxon>
    </lineage>
</organism>
<evidence type="ECO:0000256" key="1">
    <source>
        <dbReference type="SAM" id="MobiDB-lite"/>
    </source>
</evidence>
<evidence type="ECO:0000313" key="4">
    <source>
        <dbReference type="Proteomes" id="UP000094527"/>
    </source>
</evidence>
<keyword evidence="2" id="KW-1133">Transmembrane helix</keyword>
<dbReference type="AlphaFoldDB" id="A0A1D2MM16"/>
<gene>
    <name evidence="3" type="ORF">Ocin01_12642</name>
</gene>
<name>A0A1D2MM16_ORCCI</name>
<keyword evidence="2" id="KW-0472">Membrane</keyword>
<dbReference type="Pfam" id="PF16015">
    <property type="entry name" value="Promethin"/>
    <property type="match status" value="1"/>
</dbReference>
<comment type="caution">
    <text evidence="3">The sequence shown here is derived from an EMBL/GenBank/DDBJ whole genome shotgun (WGS) entry which is preliminary data.</text>
</comment>
<reference evidence="3 4" key="1">
    <citation type="journal article" date="2016" name="Genome Biol. Evol.">
        <title>Gene Family Evolution Reflects Adaptation to Soil Environmental Stressors in the Genome of the Collembolan Orchesella cincta.</title>
        <authorList>
            <person name="Faddeeva-Vakhrusheva A."/>
            <person name="Derks M.F."/>
            <person name="Anvar S.Y."/>
            <person name="Agamennone V."/>
            <person name="Suring W."/>
            <person name="Smit S."/>
            <person name="van Straalen N.M."/>
            <person name="Roelofs D."/>
        </authorList>
    </citation>
    <scope>NUCLEOTIDE SEQUENCE [LARGE SCALE GENOMIC DNA]</scope>
    <source>
        <tissue evidence="3">Mixed pool</tissue>
    </source>
</reference>
<feature type="transmembrane region" description="Helical" evidence="2">
    <location>
        <begin position="60"/>
        <end position="93"/>
    </location>
</feature>